<dbReference type="Gene3D" id="3.90.226.10">
    <property type="entry name" value="2-enoyl-CoA Hydratase, Chain A, domain 1"/>
    <property type="match status" value="1"/>
</dbReference>
<comment type="caution">
    <text evidence="2">The sequence shown here is derived from an EMBL/GenBank/DDBJ whole genome shotgun (WGS) entry which is preliminary data.</text>
</comment>
<dbReference type="CDD" id="cd07563">
    <property type="entry name" value="Peptidase_S41_IRBP"/>
    <property type="match status" value="1"/>
</dbReference>
<dbReference type="RefSeq" id="WP_239122343.1">
    <property type="nucleotide sequence ID" value="NZ_BONT01000086.1"/>
</dbReference>
<dbReference type="PANTHER" id="PTHR11261">
    <property type="entry name" value="INTERPHOTORECEPTOR RETINOID-BINDING PROTEIN"/>
    <property type="match status" value="1"/>
</dbReference>
<feature type="domain" description="Tail specific protease" evidence="1">
    <location>
        <begin position="92"/>
        <end position="288"/>
    </location>
</feature>
<sequence length="329" mass="35072">MTQEHSCTIADHPDGALLDAVLDAVRTHYVHPETAAAMAALVRARRAEGAYTGLPGPEFCATVTADLRSVYDDRHLTVVWRDEPRPEPEPGAEAAALDVWRERFRLEAEGVTRVERLPGNVGLIALAGFADPVAAGPVYEAAMRLLAGTYALIVDLRANRGGWPLSAVQFCAYFLGAEPVRLSTVHKGPEARQFWTPAHLPGPRYLDRPVHVLTSAKTFSGGEDAAYTLQGLGRATVVGERTAGAAHSFAVFRIDDHVDAHIPDERPVNAVTGANWEGTGVVPDIAVPAGAAFDVAYELSLGHVAGLVAGSGNKNLRRIADEAVERLVG</sequence>
<dbReference type="InterPro" id="IPR029045">
    <property type="entry name" value="ClpP/crotonase-like_dom_sf"/>
</dbReference>
<evidence type="ECO:0000259" key="1">
    <source>
        <dbReference type="SMART" id="SM00245"/>
    </source>
</evidence>
<accession>A0A841FVI9</accession>
<gene>
    <name evidence="2" type="ORF">HNR73_007693</name>
</gene>
<name>A0A841FVI9_9ACTN</name>
<dbReference type="EMBL" id="JACHGT010000026">
    <property type="protein sequence ID" value="MBB6039794.1"/>
    <property type="molecule type" value="Genomic_DNA"/>
</dbReference>
<dbReference type="Gene3D" id="3.30.750.44">
    <property type="match status" value="1"/>
</dbReference>
<dbReference type="Pfam" id="PF03572">
    <property type="entry name" value="Peptidase_S41"/>
    <property type="match status" value="1"/>
</dbReference>
<dbReference type="PANTHER" id="PTHR11261:SF3">
    <property type="entry name" value="RETINOL-BINDING PROTEIN 3"/>
    <property type="match status" value="1"/>
</dbReference>
<dbReference type="GO" id="GO:0006508">
    <property type="term" value="P:proteolysis"/>
    <property type="evidence" value="ECO:0007669"/>
    <property type="project" value="InterPro"/>
</dbReference>
<dbReference type="AlphaFoldDB" id="A0A841FVI9"/>
<organism evidence="2 3">
    <name type="scientific">Phytomonospora endophytica</name>
    <dbReference type="NCBI Taxonomy" id="714109"/>
    <lineage>
        <taxon>Bacteria</taxon>
        <taxon>Bacillati</taxon>
        <taxon>Actinomycetota</taxon>
        <taxon>Actinomycetes</taxon>
        <taxon>Micromonosporales</taxon>
        <taxon>Micromonosporaceae</taxon>
        <taxon>Phytomonospora</taxon>
    </lineage>
</organism>
<reference evidence="2 3" key="1">
    <citation type="submission" date="2020-08" db="EMBL/GenBank/DDBJ databases">
        <title>Genomic Encyclopedia of Type Strains, Phase IV (KMG-IV): sequencing the most valuable type-strain genomes for metagenomic binning, comparative biology and taxonomic classification.</title>
        <authorList>
            <person name="Goeker M."/>
        </authorList>
    </citation>
    <scope>NUCLEOTIDE SEQUENCE [LARGE SCALE GENOMIC DNA]</scope>
    <source>
        <strain evidence="2 3">YIM 65646</strain>
    </source>
</reference>
<dbReference type="InterPro" id="IPR005151">
    <property type="entry name" value="Tail-specific_protease"/>
</dbReference>
<dbReference type="SMART" id="SM00245">
    <property type="entry name" value="TSPc"/>
    <property type="match status" value="1"/>
</dbReference>
<keyword evidence="3" id="KW-1185">Reference proteome</keyword>
<evidence type="ECO:0000313" key="2">
    <source>
        <dbReference type="EMBL" id="MBB6039794.1"/>
    </source>
</evidence>
<evidence type="ECO:0000313" key="3">
    <source>
        <dbReference type="Proteomes" id="UP000548476"/>
    </source>
</evidence>
<proteinExistence type="predicted"/>
<dbReference type="GO" id="GO:0008236">
    <property type="term" value="F:serine-type peptidase activity"/>
    <property type="evidence" value="ECO:0007669"/>
    <property type="project" value="InterPro"/>
</dbReference>
<protein>
    <recommendedName>
        <fullName evidence="1">Tail specific protease domain-containing protein</fullName>
    </recommendedName>
</protein>
<dbReference type="SUPFAM" id="SSF52096">
    <property type="entry name" value="ClpP/crotonase"/>
    <property type="match status" value="1"/>
</dbReference>
<dbReference type="Proteomes" id="UP000548476">
    <property type="component" value="Unassembled WGS sequence"/>
</dbReference>